<dbReference type="OrthoDB" id="41362at2759"/>
<keyword evidence="4" id="KW-0288">FMN</keyword>
<gene>
    <name evidence="7" type="ORF">BP5553_09612</name>
</gene>
<keyword evidence="3" id="KW-0285">Flavoprotein</keyword>
<dbReference type="PANTHER" id="PTHR43673:SF2">
    <property type="entry name" value="NITROREDUCTASE"/>
    <property type="match status" value="1"/>
</dbReference>
<dbReference type="Gene3D" id="3.40.109.10">
    <property type="entry name" value="NADH Oxidase"/>
    <property type="match status" value="1"/>
</dbReference>
<accession>A0A370TBI2</accession>
<dbReference type="RefSeq" id="XP_031865534.1">
    <property type="nucleotide sequence ID" value="XM_032018235.1"/>
</dbReference>
<dbReference type="AlphaFoldDB" id="A0A370TBI2"/>
<evidence type="ECO:0000256" key="3">
    <source>
        <dbReference type="ARBA" id="ARBA00022630"/>
    </source>
</evidence>
<dbReference type="GeneID" id="43602461"/>
<evidence type="ECO:0000256" key="4">
    <source>
        <dbReference type="ARBA" id="ARBA00022643"/>
    </source>
</evidence>
<dbReference type="STRING" id="2656787.A0A370TBI2"/>
<evidence type="ECO:0000313" key="8">
    <source>
        <dbReference type="Proteomes" id="UP000254866"/>
    </source>
</evidence>
<protein>
    <recommendedName>
        <fullName evidence="6">Nitroreductase domain-containing protein</fullName>
    </recommendedName>
</protein>
<comment type="caution">
    <text evidence="7">The sequence shown here is derived from an EMBL/GenBank/DDBJ whole genome shotgun (WGS) entry which is preliminary data.</text>
</comment>
<evidence type="ECO:0000256" key="1">
    <source>
        <dbReference type="ARBA" id="ARBA00001917"/>
    </source>
</evidence>
<name>A0A370TBI2_9HELO</name>
<reference evidence="7 8" key="1">
    <citation type="journal article" date="2018" name="IMA Fungus">
        <title>IMA Genome-F 9: Draft genome sequence of Annulohypoxylon stygium, Aspergillus mulundensis, Berkeleyomyces basicola (syn. Thielaviopsis basicola), Ceratocystis smalleyi, two Cercospora beticola strains, Coleophoma cylindrospora, Fusarium fracticaudum, Phialophora cf. hyalina, and Morchella septimelata.</title>
        <authorList>
            <person name="Wingfield B.D."/>
            <person name="Bills G.F."/>
            <person name="Dong Y."/>
            <person name="Huang W."/>
            <person name="Nel W.J."/>
            <person name="Swalarsk-Parry B.S."/>
            <person name="Vaghefi N."/>
            <person name="Wilken P.M."/>
            <person name="An Z."/>
            <person name="de Beer Z.W."/>
            <person name="De Vos L."/>
            <person name="Chen L."/>
            <person name="Duong T.A."/>
            <person name="Gao Y."/>
            <person name="Hammerbacher A."/>
            <person name="Kikkert J.R."/>
            <person name="Li Y."/>
            <person name="Li H."/>
            <person name="Li K."/>
            <person name="Li Q."/>
            <person name="Liu X."/>
            <person name="Ma X."/>
            <person name="Naidoo K."/>
            <person name="Pethybridge S.J."/>
            <person name="Sun J."/>
            <person name="Steenkamp E.T."/>
            <person name="van der Nest M.A."/>
            <person name="van Wyk S."/>
            <person name="Wingfield M.J."/>
            <person name="Xiong C."/>
            <person name="Yue Q."/>
            <person name="Zhang X."/>
        </authorList>
    </citation>
    <scope>NUCLEOTIDE SEQUENCE [LARGE SCALE GENOMIC DNA]</scope>
    <source>
        <strain evidence="7 8">BP 5553</strain>
    </source>
</reference>
<dbReference type="Proteomes" id="UP000254866">
    <property type="component" value="Unassembled WGS sequence"/>
</dbReference>
<dbReference type="InterPro" id="IPR029479">
    <property type="entry name" value="Nitroreductase"/>
</dbReference>
<proteinExistence type="inferred from homology"/>
<comment type="cofactor">
    <cofactor evidence="1">
        <name>FMN</name>
        <dbReference type="ChEBI" id="CHEBI:58210"/>
    </cofactor>
</comment>
<dbReference type="Pfam" id="PF00881">
    <property type="entry name" value="Nitroreductase"/>
    <property type="match status" value="1"/>
</dbReference>
<keyword evidence="8" id="KW-1185">Reference proteome</keyword>
<evidence type="ECO:0000259" key="6">
    <source>
        <dbReference type="Pfam" id="PF00881"/>
    </source>
</evidence>
<dbReference type="CDD" id="cd02136">
    <property type="entry name" value="PnbA_NfnB-like"/>
    <property type="match status" value="1"/>
</dbReference>
<dbReference type="PANTHER" id="PTHR43673">
    <property type="entry name" value="NAD(P)H NITROREDUCTASE YDGI-RELATED"/>
    <property type="match status" value="1"/>
</dbReference>
<dbReference type="InterPro" id="IPR000415">
    <property type="entry name" value="Nitroreductase-like"/>
</dbReference>
<keyword evidence="5" id="KW-0560">Oxidoreductase</keyword>
<organism evidence="7 8">
    <name type="scientific">Venustampulla echinocandica</name>
    <dbReference type="NCBI Taxonomy" id="2656787"/>
    <lineage>
        <taxon>Eukaryota</taxon>
        <taxon>Fungi</taxon>
        <taxon>Dikarya</taxon>
        <taxon>Ascomycota</taxon>
        <taxon>Pezizomycotina</taxon>
        <taxon>Leotiomycetes</taxon>
        <taxon>Helotiales</taxon>
        <taxon>Pleuroascaceae</taxon>
        <taxon>Venustampulla</taxon>
    </lineage>
</organism>
<comment type="similarity">
    <text evidence="2">Belongs to the nitroreductase family.</text>
</comment>
<dbReference type="GO" id="GO:0016491">
    <property type="term" value="F:oxidoreductase activity"/>
    <property type="evidence" value="ECO:0007669"/>
    <property type="project" value="UniProtKB-KW"/>
</dbReference>
<dbReference type="EMBL" id="NPIC01000012">
    <property type="protein sequence ID" value="RDL31403.1"/>
    <property type="molecule type" value="Genomic_DNA"/>
</dbReference>
<evidence type="ECO:0000256" key="5">
    <source>
        <dbReference type="ARBA" id="ARBA00023002"/>
    </source>
</evidence>
<evidence type="ECO:0000256" key="2">
    <source>
        <dbReference type="ARBA" id="ARBA00007118"/>
    </source>
</evidence>
<dbReference type="SUPFAM" id="SSF55469">
    <property type="entry name" value="FMN-dependent nitroreductase-like"/>
    <property type="match status" value="1"/>
</dbReference>
<feature type="domain" description="Nitroreductase" evidence="6">
    <location>
        <begin position="35"/>
        <end position="215"/>
    </location>
</feature>
<evidence type="ECO:0000313" key="7">
    <source>
        <dbReference type="EMBL" id="RDL31403.1"/>
    </source>
</evidence>
<sequence>MPALIIEESQIPAPLQTIPSKSQNKDNTLDHIVHSRHSTRKFLSTPIPKSILLAALELAQQSPSNSNIQPWRLTIATGAARDSLRTALLAAASVDQPNIPPLPQPFTHYRSELGKQVYGEGMGIPHSDVEGRRKAVLRNYEFFGAPTVVIVSMDKRLGSADSLSVGMFLQTFLLKLTEDGVGSCVEVSIVGYPEVVKRVLGIGEDMEVLCAVAVGFEDTTFKANGLRIGRERIDFTTTWVEE</sequence>